<accession>A0ABU6T7E2</accession>
<dbReference type="Gene3D" id="3.30.70.330">
    <property type="match status" value="1"/>
</dbReference>
<feature type="region of interest" description="Disordered" evidence="7">
    <location>
        <begin position="412"/>
        <end position="447"/>
    </location>
</feature>
<sequence>MHHRVNIQWLWEVFSSIGQVVDVYISRKHRINNPNCFAFVRFGLKNHSLRAIESLNGSWLDGRKIVVSETKYARSGKVDKLDKSNQNNMEDAETHHNVEKDKHPARNFVRSFKNVLIGEKMEEENEGENEDFGTKDVAAQVIVKGSIDAEMKEKLNRSIVGESVIPLKSSIIPIILKDWDTLIEIKRLGTFKMVLTFDSVDNKKEALNSSLLLSYFGEVRDCSECEANRSRIAHIEMFGIPLQAWSSDNFRNVAEVWVTVISLDEGSFMGDNYNSVKATIDTNWLKPINDAAFLEVFAREITAMEDMTKDKRLILGINNGSDPILEGNHEITNLIHHANNNIEKESSTYPTIPPGFEDACLDKEWPHISGQKEDDHYLQIQSEGKLLVKVKKKKRKVRNKKESAAKNPLVIDERNTKRKETNEKKMTTKKDNTKKKKSEKARSTKYATGTEYDEKGFSDEIDEDSENEAIKTWSLGKALGLKNDNDEEVIKTLRKEGEESEFIKDMFITRRRRGAKKPNKKNNSTHEDQV</sequence>
<feature type="region of interest" description="Disordered" evidence="7">
    <location>
        <begin position="77"/>
        <end position="100"/>
    </location>
</feature>
<name>A0ABU6T7E2_9FABA</name>
<organism evidence="9 10">
    <name type="scientific">Stylosanthes scabra</name>
    <dbReference type="NCBI Taxonomy" id="79078"/>
    <lineage>
        <taxon>Eukaryota</taxon>
        <taxon>Viridiplantae</taxon>
        <taxon>Streptophyta</taxon>
        <taxon>Embryophyta</taxon>
        <taxon>Tracheophyta</taxon>
        <taxon>Spermatophyta</taxon>
        <taxon>Magnoliopsida</taxon>
        <taxon>eudicotyledons</taxon>
        <taxon>Gunneridae</taxon>
        <taxon>Pentapetalae</taxon>
        <taxon>rosids</taxon>
        <taxon>fabids</taxon>
        <taxon>Fabales</taxon>
        <taxon>Fabaceae</taxon>
        <taxon>Papilionoideae</taxon>
        <taxon>50 kb inversion clade</taxon>
        <taxon>dalbergioids sensu lato</taxon>
        <taxon>Dalbergieae</taxon>
        <taxon>Pterocarpus clade</taxon>
        <taxon>Stylosanthes</taxon>
    </lineage>
</organism>
<evidence type="ECO:0000313" key="10">
    <source>
        <dbReference type="Proteomes" id="UP001341840"/>
    </source>
</evidence>
<dbReference type="PROSITE" id="PS50102">
    <property type="entry name" value="RRM"/>
    <property type="match status" value="1"/>
</dbReference>
<comment type="subcellular location">
    <subcellularLocation>
        <location evidence="1">Nucleus</location>
    </subcellularLocation>
</comment>
<evidence type="ECO:0000256" key="2">
    <source>
        <dbReference type="ARBA" id="ARBA00022664"/>
    </source>
</evidence>
<evidence type="ECO:0000256" key="1">
    <source>
        <dbReference type="ARBA" id="ARBA00004123"/>
    </source>
</evidence>
<dbReference type="PANTHER" id="PTHR48028">
    <property type="entry name" value="GLYCINE-RICH RNA-BINDING PROTEIN RZ1A"/>
    <property type="match status" value="1"/>
</dbReference>
<comment type="caution">
    <text evidence="9">The sequence shown here is derived from an EMBL/GenBank/DDBJ whole genome shotgun (WGS) entry which is preliminary data.</text>
</comment>
<dbReference type="InterPro" id="IPR000504">
    <property type="entry name" value="RRM_dom"/>
</dbReference>
<reference evidence="9 10" key="1">
    <citation type="journal article" date="2023" name="Plants (Basel)">
        <title>Bridging the Gap: Combining Genomics and Transcriptomics Approaches to Understand Stylosanthes scabra, an Orphan Legume from the Brazilian Caatinga.</title>
        <authorList>
            <person name="Ferreira-Neto J.R.C."/>
            <person name="da Silva M.D."/>
            <person name="Binneck E."/>
            <person name="de Melo N.F."/>
            <person name="da Silva R.H."/>
            <person name="de Melo A.L.T.M."/>
            <person name="Pandolfi V."/>
            <person name="Bustamante F.O."/>
            <person name="Brasileiro-Vidal A.C."/>
            <person name="Benko-Iseppon A.M."/>
        </authorList>
    </citation>
    <scope>NUCLEOTIDE SEQUENCE [LARGE SCALE GENOMIC DNA]</scope>
    <source>
        <tissue evidence="9">Leaves</tissue>
    </source>
</reference>
<feature type="domain" description="RRM" evidence="8">
    <location>
        <begin position="1"/>
        <end position="72"/>
    </location>
</feature>
<dbReference type="Proteomes" id="UP001341840">
    <property type="component" value="Unassembled WGS sequence"/>
</dbReference>
<dbReference type="EMBL" id="JASCZI010090646">
    <property type="protein sequence ID" value="MED6143938.1"/>
    <property type="molecule type" value="Genomic_DNA"/>
</dbReference>
<evidence type="ECO:0000256" key="4">
    <source>
        <dbReference type="ARBA" id="ARBA00023187"/>
    </source>
</evidence>
<feature type="compositionally biased region" description="Basic and acidic residues" evidence="7">
    <location>
        <begin position="412"/>
        <end position="431"/>
    </location>
</feature>
<keyword evidence="3 6" id="KW-0694">RNA-binding</keyword>
<evidence type="ECO:0000313" key="9">
    <source>
        <dbReference type="EMBL" id="MED6143938.1"/>
    </source>
</evidence>
<dbReference type="InterPro" id="IPR012677">
    <property type="entry name" value="Nucleotide-bd_a/b_plait_sf"/>
</dbReference>
<keyword evidence="4" id="KW-0508">mRNA splicing</keyword>
<keyword evidence="10" id="KW-1185">Reference proteome</keyword>
<feature type="compositionally biased region" description="Basic residues" evidence="7">
    <location>
        <begin position="509"/>
        <end position="520"/>
    </location>
</feature>
<keyword evidence="2" id="KW-0507">mRNA processing</keyword>
<evidence type="ECO:0000259" key="8">
    <source>
        <dbReference type="PROSITE" id="PS50102"/>
    </source>
</evidence>
<proteinExistence type="predicted"/>
<evidence type="ECO:0000256" key="5">
    <source>
        <dbReference type="ARBA" id="ARBA00023242"/>
    </source>
</evidence>
<dbReference type="CDD" id="cd00590">
    <property type="entry name" value="RRM_SF"/>
    <property type="match status" value="1"/>
</dbReference>
<feature type="region of interest" description="Disordered" evidence="7">
    <location>
        <begin position="509"/>
        <end position="530"/>
    </location>
</feature>
<evidence type="ECO:0000256" key="7">
    <source>
        <dbReference type="SAM" id="MobiDB-lite"/>
    </source>
</evidence>
<dbReference type="SMART" id="SM00360">
    <property type="entry name" value="RRM"/>
    <property type="match status" value="1"/>
</dbReference>
<dbReference type="SUPFAM" id="SSF54928">
    <property type="entry name" value="RNA-binding domain, RBD"/>
    <property type="match status" value="1"/>
</dbReference>
<keyword evidence="5" id="KW-0539">Nucleus</keyword>
<evidence type="ECO:0000256" key="6">
    <source>
        <dbReference type="PROSITE-ProRule" id="PRU00176"/>
    </source>
</evidence>
<dbReference type="Pfam" id="PF00076">
    <property type="entry name" value="RRM_1"/>
    <property type="match status" value="1"/>
</dbReference>
<dbReference type="InterPro" id="IPR035979">
    <property type="entry name" value="RBD_domain_sf"/>
</dbReference>
<dbReference type="PANTHER" id="PTHR48028:SF4">
    <property type="entry name" value="SC35-LIKE SPLICING FACTOR"/>
    <property type="match status" value="1"/>
</dbReference>
<protein>
    <recommendedName>
        <fullName evidence="8">RRM domain-containing protein</fullName>
    </recommendedName>
</protein>
<dbReference type="InterPro" id="IPR051106">
    <property type="entry name" value="RNA-bind/splicing_reg"/>
</dbReference>
<gene>
    <name evidence="9" type="ORF">PIB30_010602</name>
</gene>
<evidence type="ECO:0000256" key="3">
    <source>
        <dbReference type="ARBA" id="ARBA00022884"/>
    </source>
</evidence>